<accession>A0A0M5IY08</accession>
<dbReference type="Proteomes" id="UP000494163">
    <property type="component" value="Chromosome 2R"/>
</dbReference>
<organism evidence="1 2">
    <name type="scientific">Drosophila busckii</name>
    <name type="common">Fruit fly</name>
    <dbReference type="NCBI Taxonomy" id="30019"/>
    <lineage>
        <taxon>Eukaryota</taxon>
        <taxon>Metazoa</taxon>
        <taxon>Ecdysozoa</taxon>
        <taxon>Arthropoda</taxon>
        <taxon>Hexapoda</taxon>
        <taxon>Insecta</taxon>
        <taxon>Pterygota</taxon>
        <taxon>Neoptera</taxon>
        <taxon>Endopterygota</taxon>
        <taxon>Diptera</taxon>
        <taxon>Brachycera</taxon>
        <taxon>Muscomorpha</taxon>
        <taxon>Ephydroidea</taxon>
        <taxon>Drosophilidae</taxon>
        <taxon>Drosophila</taxon>
    </lineage>
</organism>
<dbReference type="EMBL" id="CP012524">
    <property type="protein sequence ID" value="ALC42394.1"/>
    <property type="molecule type" value="Genomic_DNA"/>
</dbReference>
<name>A0A0M5IY08_DROBS</name>
<keyword evidence="2" id="KW-1185">Reference proteome</keyword>
<gene>
    <name evidence="1" type="ORF">Dbus_chr2Rg1973</name>
</gene>
<dbReference type="AlphaFoldDB" id="A0A0M5IY08"/>
<evidence type="ECO:0000313" key="1">
    <source>
        <dbReference type="EMBL" id="ALC42394.1"/>
    </source>
</evidence>
<protein>
    <submittedName>
        <fullName evidence="1">Maker114</fullName>
    </submittedName>
</protein>
<sequence length="19" mass="2172">MEIAIIAIYAPPKIQLRCQ</sequence>
<reference evidence="1 2" key="1">
    <citation type="submission" date="2015-08" db="EMBL/GenBank/DDBJ databases">
        <title>Ancestral chromatin configuration constrains chromatin evolution on differentiating sex chromosomes in Drosophila.</title>
        <authorList>
            <person name="Zhou Q."/>
            <person name="Bachtrog D."/>
        </authorList>
    </citation>
    <scope>NUCLEOTIDE SEQUENCE [LARGE SCALE GENOMIC DNA]</scope>
    <source>
        <tissue evidence="1">Whole larvae</tissue>
    </source>
</reference>
<proteinExistence type="predicted"/>
<evidence type="ECO:0000313" key="2">
    <source>
        <dbReference type="Proteomes" id="UP000494163"/>
    </source>
</evidence>